<reference evidence="3 4" key="1">
    <citation type="submission" date="2015-06" db="EMBL/GenBank/DDBJ databases">
        <title>Survival trade-offs in plant roots during colonization by closely related pathogenic and mutualistic fungi.</title>
        <authorList>
            <person name="Hacquard S."/>
            <person name="Kracher B."/>
            <person name="Hiruma K."/>
            <person name="Weinman A."/>
            <person name="Muench P."/>
            <person name="Garrido Oter R."/>
            <person name="Ver Loren van Themaat E."/>
            <person name="Dallerey J.-F."/>
            <person name="Damm U."/>
            <person name="Henrissat B."/>
            <person name="Lespinet O."/>
            <person name="Thon M."/>
            <person name="Kemen E."/>
            <person name="McHardy A.C."/>
            <person name="Schulze-Lefert P."/>
            <person name="O'Connell R.J."/>
        </authorList>
    </citation>
    <scope>NUCLEOTIDE SEQUENCE [LARGE SCALE GENOMIC DNA]</scope>
    <source>
        <strain evidence="3 4">0861</strain>
    </source>
</reference>
<dbReference type="AlphaFoldDB" id="A0A166SVK6"/>
<feature type="region of interest" description="Disordered" evidence="1">
    <location>
        <begin position="249"/>
        <end position="268"/>
    </location>
</feature>
<feature type="transmembrane region" description="Helical" evidence="2">
    <location>
        <begin position="395"/>
        <end position="419"/>
    </location>
</feature>
<evidence type="ECO:0000313" key="3">
    <source>
        <dbReference type="EMBL" id="KZL71263.1"/>
    </source>
</evidence>
<keyword evidence="4" id="KW-1185">Reference proteome</keyword>
<proteinExistence type="predicted"/>
<protein>
    <submittedName>
        <fullName evidence="3">Protein kinase</fullName>
    </submittedName>
</protein>
<dbReference type="EMBL" id="LFIV01000075">
    <property type="protein sequence ID" value="KZL71263.1"/>
    <property type="molecule type" value="Genomic_DNA"/>
</dbReference>
<keyword evidence="3" id="KW-0418">Kinase</keyword>
<dbReference type="Proteomes" id="UP000076552">
    <property type="component" value="Unassembled WGS sequence"/>
</dbReference>
<keyword evidence="2" id="KW-0472">Membrane</keyword>
<gene>
    <name evidence="3" type="ORF">CT0861_09626</name>
</gene>
<keyword evidence="2" id="KW-1133">Transmembrane helix</keyword>
<evidence type="ECO:0000256" key="2">
    <source>
        <dbReference type="SAM" id="Phobius"/>
    </source>
</evidence>
<keyword evidence="3" id="KW-0808">Transferase</keyword>
<sequence length="424" mass="48358">MESLWVRQTFSKGDLGRFVEPSTNQPDRVEGTILQAFRSDLNQHDWLKEKKIQFEATGDWTNWLKNVKAKRSQEDVFALVISPRGKPENQGETVQDHPALLKYLSMKISTFESIVKELLLHPAISVLVKNGAPTISRIKAQDRRVYTLRLEHTLTHQTAMTVTHLPGRSDSATSIPDNTHAIILGYDDEDMEELKSRLKKCKQSITSPFTIIKAFLYVEKKRRFREVNDKITAFQYILQNYGRVPIGNESALDNSSSSEEYDGSRGHPRHVVEKGLRKYREGKSRNSYLRASANDPKNLIRLYLDVCTLKNALTAWNSQIRAFRDEVEHDEFGAASQIDIDPREYLRRLMDEYDVKIDKCDLVLQGASLAFQMETAHLSRLDTQIALRDGKQMKAVALLTMVFLPATFVATLLAVPQFAGTQQT</sequence>
<comment type="caution">
    <text evidence="3">The sequence shown here is derived from an EMBL/GenBank/DDBJ whole genome shotgun (WGS) entry which is preliminary data.</text>
</comment>
<evidence type="ECO:0000313" key="4">
    <source>
        <dbReference type="Proteomes" id="UP000076552"/>
    </source>
</evidence>
<feature type="non-terminal residue" evidence="3">
    <location>
        <position position="424"/>
    </location>
</feature>
<dbReference type="GO" id="GO:0016301">
    <property type="term" value="F:kinase activity"/>
    <property type="evidence" value="ECO:0007669"/>
    <property type="project" value="UniProtKB-KW"/>
</dbReference>
<name>A0A166SVK6_9PEZI</name>
<evidence type="ECO:0000256" key="1">
    <source>
        <dbReference type="SAM" id="MobiDB-lite"/>
    </source>
</evidence>
<keyword evidence="2" id="KW-0812">Transmembrane</keyword>
<accession>A0A166SVK6</accession>
<organism evidence="3 4">
    <name type="scientific">Colletotrichum tofieldiae</name>
    <dbReference type="NCBI Taxonomy" id="708197"/>
    <lineage>
        <taxon>Eukaryota</taxon>
        <taxon>Fungi</taxon>
        <taxon>Dikarya</taxon>
        <taxon>Ascomycota</taxon>
        <taxon>Pezizomycotina</taxon>
        <taxon>Sordariomycetes</taxon>
        <taxon>Hypocreomycetidae</taxon>
        <taxon>Glomerellales</taxon>
        <taxon>Glomerellaceae</taxon>
        <taxon>Colletotrichum</taxon>
        <taxon>Colletotrichum spaethianum species complex</taxon>
    </lineage>
</organism>